<organism evidence="7 8">
    <name type="scientific">Streptosporangium amethystogenes subsp. fukuiense</name>
    <dbReference type="NCBI Taxonomy" id="698418"/>
    <lineage>
        <taxon>Bacteria</taxon>
        <taxon>Bacillati</taxon>
        <taxon>Actinomycetota</taxon>
        <taxon>Actinomycetes</taxon>
        <taxon>Streptosporangiales</taxon>
        <taxon>Streptosporangiaceae</taxon>
        <taxon>Streptosporangium</taxon>
    </lineage>
</organism>
<dbReference type="PRINTS" id="PR00040">
    <property type="entry name" value="HTHMERR"/>
</dbReference>
<dbReference type="Pfam" id="PF13411">
    <property type="entry name" value="MerR_1"/>
    <property type="match status" value="1"/>
</dbReference>
<keyword evidence="1" id="KW-0678">Repressor</keyword>
<evidence type="ECO:0000256" key="2">
    <source>
        <dbReference type="ARBA" id="ARBA00023015"/>
    </source>
</evidence>
<feature type="region of interest" description="Disordered" evidence="5">
    <location>
        <begin position="239"/>
        <end position="292"/>
    </location>
</feature>
<proteinExistence type="predicted"/>
<dbReference type="SUPFAM" id="SSF46955">
    <property type="entry name" value="Putative DNA-binding domain"/>
    <property type="match status" value="1"/>
</dbReference>
<evidence type="ECO:0000256" key="4">
    <source>
        <dbReference type="ARBA" id="ARBA00023163"/>
    </source>
</evidence>
<dbReference type="CDD" id="cd01106">
    <property type="entry name" value="HTH_TipAL-Mta"/>
    <property type="match status" value="1"/>
</dbReference>
<sequence length="292" mass="31461">MWRIGQLARMVGVSERTLRHYDKIGLLPPAAVDGSTGYRRYGVAELARLERIRGLQRLGLPLRQIADLLDAPEAQLRQALTEIVAGIKRDIAALAATAAHAEDHLATPMSILPQQTAISSRRLRVRRLRLDHPSELAAVCPAPPATLLTWLRGQPTGGFTAAVTTDRDGERLTLPARAVVRAVVPPSTDVVRAGQDLFGWLHRHHLAITGPTVEEHLLDADGAHAVVLEVSVLRGEAHVTGRPLPSPPQPIPLPARNPGREPYTRRSDQAGAAKSSGPKTRSTSASPSHPAQ</sequence>
<feature type="compositionally biased region" description="Basic and acidic residues" evidence="5">
    <location>
        <begin position="258"/>
        <end position="268"/>
    </location>
</feature>
<dbReference type="PROSITE" id="PS50937">
    <property type="entry name" value="HTH_MERR_2"/>
    <property type="match status" value="1"/>
</dbReference>
<keyword evidence="8" id="KW-1185">Reference proteome</keyword>
<dbReference type="InterPro" id="IPR000551">
    <property type="entry name" value="MerR-type_HTH_dom"/>
</dbReference>
<evidence type="ECO:0000313" key="8">
    <source>
        <dbReference type="Proteomes" id="UP001596514"/>
    </source>
</evidence>
<dbReference type="InterPro" id="IPR009061">
    <property type="entry name" value="DNA-bd_dom_put_sf"/>
</dbReference>
<dbReference type="SMART" id="SM00422">
    <property type="entry name" value="HTH_MERR"/>
    <property type="match status" value="1"/>
</dbReference>
<dbReference type="InterPro" id="IPR047057">
    <property type="entry name" value="MerR_fam"/>
</dbReference>
<gene>
    <name evidence="7" type="ORF">ACFQVD_28580</name>
</gene>
<dbReference type="Proteomes" id="UP001596514">
    <property type="component" value="Unassembled WGS sequence"/>
</dbReference>
<evidence type="ECO:0000259" key="6">
    <source>
        <dbReference type="PROSITE" id="PS50937"/>
    </source>
</evidence>
<evidence type="ECO:0000256" key="1">
    <source>
        <dbReference type="ARBA" id="ARBA00022491"/>
    </source>
</evidence>
<name>A0ABW2T5W4_9ACTN</name>
<dbReference type="EMBL" id="JBHTEE010000001">
    <property type="protein sequence ID" value="MFC7604075.1"/>
    <property type="molecule type" value="Genomic_DNA"/>
</dbReference>
<keyword evidence="4" id="KW-0804">Transcription</keyword>
<dbReference type="PROSITE" id="PS00552">
    <property type="entry name" value="HTH_MERR_1"/>
    <property type="match status" value="1"/>
</dbReference>
<evidence type="ECO:0000256" key="3">
    <source>
        <dbReference type="ARBA" id="ARBA00023125"/>
    </source>
</evidence>
<reference evidence="8" key="1">
    <citation type="journal article" date="2019" name="Int. J. Syst. Evol. Microbiol.">
        <title>The Global Catalogue of Microorganisms (GCM) 10K type strain sequencing project: providing services to taxonomists for standard genome sequencing and annotation.</title>
        <authorList>
            <consortium name="The Broad Institute Genomics Platform"/>
            <consortium name="The Broad Institute Genome Sequencing Center for Infectious Disease"/>
            <person name="Wu L."/>
            <person name="Ma J."/>
        </authorList>
    </citation>
    <scope>NUCLEOTIDE SEQUENCE [LARGE SCALE GENOMIC DNA]</scope>
    <source>
        <strain evidence="8">JCM 10083</strain>
    </source>
</reference>
<protein>
    <submittedName>
        <fullName evidence="7">MerR family transcriptional regulator</fullName>
    </submittedName>
</protein>
<evidence type="ECO:0000256" key="5">
    <source>
        <dbReference type="SAM" id="MobiDB-lite"/>
    </source>
</evidence>
<keyword evidence="3" id="KW-0238">DNA-binding</keyword>
<keyword evidence="2" id="KW-0805">Transcription regulation</keyword>
<accession>A0ABW2T5W4</accession>
<dbReference type="Gene3D" id="1.10.1660.10">
    <property type="match status" value="1"/>
</dbReference>
<feature type="compositionally biased region" description="Pro residues" evidence="5">
    <location>
        <begin position="244"/>
        <end position="255"/>
    </location>
</feature>
<dbReference type="RefSeq" id="WP_386272528.1">
    <property type="nucleotide sequence ID" value="NZ_JBHSIJ010000002.1"/>
</dbReference>
<feature type="domain" description="HTH merR-type" evidence="6">
    <location>
        <begin position="1"/>
        <end position="71"/>
    </location>
</feature>
<dbReference type="PANTHER" id="PTHR30204:SF69">
    <property type="entry name" value="MERR-FAMILY TRANSCRIPTIONAL REGULATOR"/>
    <property type="match status" value="1"/>
</dbReference>
<dbReference type="PANTHER" id="PTHR30204">
    <property type="entry name" value="REDOX-CYCLING DRUG-SENSING TRANSCRIPTIONAL ACTIVATOR SOXR"/>
    <property type="match status" value="1"/>
</dbReference>
<evidence type="ECO:0000313" key="7">
    <source>
        <dbReference type="EMBL" id="MFC7604075.1"/>
    </source>
</evidence>
<comment type="caution">
    <text evidence="7">The sequence shown here is derived from an EMBL/GenBank/DDBJ whole genome shotgun (WGS) entry which is preliminary data.</text>
</comment>
<feature type="compositionally biased region" description="Polar residues" evidence="5">
    <location>
        <begin position="277"/>
        <end position="292"/>
    </location>
</feature>